<evidence type="ECO:0000313" key="1">
    <source>
        <dbReference type="EMBL" id="TVO55888.1"/>
    </source>
</evidence>
<name>A0A557QSK9_9RHOO</name>
<dbReference type="AlphaFoldDB" id="A0A557QSK9"/>
<protein>
    <submittedName>
        <fullName evidence="1">Uncharacterized protein</fullName>
    </submittedName>
</protein>
<dbReference type="EMBL" id="VMNK01000010">
    <property type="protein sequence ID" value="TVO55888.1"/>
    <property type="molecule type" value="Genomic_DNA"/>
</dbReference>
<dbReference type="Proteomes" id="UP000319502">
    <property type="component" value="Unassembled WGS sequence"/>
</dbReference>
<keyword evidence="2" id="KW-1185">Reference proteome</keyword>
<accession>A0A557QSK9</accession>
<comment type="caution">
    <text evidence="1">The sequence shown here is derived from an EMBL/GenBank/DDBJ whole genome shotgun (WGS) entry which is preliminary data.</text>
</comment>
<proteinExistence type="predicted"/>
<sequence length="104" mass="11637">MTKLVLALSQGDMAHAYSECGQWVSPEQNDLAADVIAHYLRVGDNLELSDVVAKLLARFPREAQLHSEALLEQRRWRAALEPEEPGSMPFPEPWQIGVILDRSG</sequence>
<reference evidence="1 2" key="1">
    <citation type="submission" date="2019-07" db="EMBL/GenBank/DDBJ databases">
        <title>The pathways for chlorine oxyanion respiration interact through the shared metabolite chlorate.</title>
        <authorList>
            <person name="Barnum T.P."/>
            <person name="Cheng Y."/>
            <person name="Hill K.A."/>
            <person name="Lucas L.N."/>
            <person name="Carlson H.K."/>
            <person name="Coates J.D."/>
        </authorList>
    </citation>
    <scope>NUCLEOTIDE SEQUENCE [LARGE SCALE GENOMIC DNA]</scope>
    <source>
        <strain evidence="1 2">SFB-3</strain>
    </source>
</reference>
<dbReference type="RefSeq" id="WP_144309798.1">
    <property type="nucleotide sequence ID" value="NZ_VMNK01000010.1"/>
</dbReference>
<gene>
    <name evidence="1" type="ORF">FHP91_11780</name>
</gene>
<evidence type="ECO:0000313" key="2">
    <source>
        <dbReference type="Proteomes" id="UP000319502"/>
    </source>
</evidence>
<organism evidence="1 2">
    <name type="scientific">Denitromonas halophila</name>
    <dbReference type="NCBI Taxonomy" id="1629404"/>
    <lineage>
        <taxon>Bacteria</taxon>
        <taxon>Pseudomonadati</taxon>
        <taxon>Pseudomonadota</taxon>
        <taxon>Betaproteobacteria</taxon>
        <taxon>Rhodocyclales</taxon>
        <taxon>Zoogloeaceae</taxon>
        <taxon>Denitromonas</taxon>
    </lineage>
</organism>